<feature type="domain" description="VTC" evidence="1">
    <location>
        <begin position="3"/>
        <end position="194"/>
    </location>
</feature>
<dbReference type="Proteomes" id="UP000250223">
    <property type="component" value="Unassembled WGS sequence"/>
</dbReference>
<evidence type="ECO:0000313" key="3">
    <source>
        <dbReference type="Proteomes" id="UP000250223"/>
    </source>
</evidence>
<dbReference type="Pfam" id="PF09359">
    <property type="entry name" value="VTC"/>
    <property type="match status" value="1"/>
</dbReference>
<dbReference type="Gene3D" id="3.20.100.30">
    <property type="entry name" value="VTC, catalytic tunnel domain"/>
    <property type="match status" value="1"/>
</dbReference>
<dbReference type="CDD" id="cd07750">
    <property type="entry name" value="PolyPPase_VTC_like"/>
    <property type="match status" value="1"/>
</dbReference>
<dbReference type="AlphaFoldDB" id="A0A2X2YB30"/>
<dbReference type="InterPro" id="IPR018966">
    <property type="entry name" value="VTC_domain"/>
</dbReference>
<accession>A0A2X2YB30</accession>
<evidence type="ECO:0000313" key="2">
    <source>
        <dbReference type="EMBL" id="SQB35129.1"/>
    </source>
</evidence>
<organism evidence="2 3">
    <name type="scientific">Clostridium cochlearium</name>
    <dbReference type="NCBI Taxonomy" id="1494"/>
    <lineage>
        <taxon>Bacteria</taxon>
        <taxon>Bacillati</taxon>
        <taxon>Bacillota</taxon>
        <taxon>Clostridia</taxon>
        <taxon>Eubacteriales</taxon>
        <taxon>Clostridiaceae</taxon>
        <taxon>Clostridium</taxon>
    </lineage>
</organism>
<dbReference type="GO" id="GO:0006799">
    <property type="term" value="P:polyphosphate biosynthetic process"/>
    <property type="evidence" value="ECO:0007669"/>
    <property type="project" value="UniProtKB-ARBA"/>
</dbReference>
<protein>
    <submittedName>
        <fullName evidence="2">VTC domain-containing protein</fullName>
    </submittedName>
</protein>
<gene>
    <name evidence="2" type="ORF">NCTC13028_01744</name>
</gene>
<dbReference type="InterPro" id="IPR042267">
    <property type="entry name" value="VTC_sf"/>
</dbReference>
<sequence length="199" mass="23251">MKLDKHAKENGKYTIRSVYFDNLNDTSLFEKISGINHREKFRIRFYNGDSSFILLEKKTKDNGLTAKQNTILTKNECIQILRGNIDWLNCRDEILLNELYVKMKNRLYRPKTIVDYMREAYTYSVGNVRVTFDSSIRSGLFSTHIFNKNLPTVEVLDRNTLILEVKFDEFIPDIIADIIQTGERQAKSVSKYALSRTFG</sequence>
<name>A0A2X2YB30_CLOCO</name>
<proteinExistence type="predicted"/>
<reference evidence="2 3" key="1">
    <citation type="submission" date="2018-06" db="EMBL/GenBank/DDBJ databases">
        <authorList>
            <consortium name="Pathogen Informatics"/>
            <person name="Doyle S."/>
        </authorList>
    </citation>
    <scope>NUCLEOTIDE SEQUENCE [LARGE SCALE GENOMIC DNA]</scope>
    <source>
        <strain evidence="2 3">NCTC13028</strain>
    </source>
</reference>
<dbReference type="EMBL" id="UAWC01000023">
    <property type="protein sequence ID" value="SQB35129.1"/>
    <property type="molecule type" value="Genomic_DNA"/>
</dbReference>
<evidence type="ECO:0000259" key="1">
    <source>
        <dbReference type="Pfam" id="PF09359"/>
    </source>
</evidence>